<dbReference type="InterPro" id="IPR036871">
    <property type="entry name" value="PX_dom_sf"/>
</dbReference>
<dbReference type="AlphaFoldDB" id="A0A0W0C8V3"/>
<reference evidence="14 16" key="1">
    <citation type="submission" date="2015-10" db="EMBL/GenBank/DDBJ databases">
        <title>Draft genomes sequences of Candida glabrata isolates 1A, 1B, 2A, 2B, 3A and 3B.</title>
        <authorList>
            <person name="Haavelsrud O.E."/>
            <person name="Gaustad P."/>
        </authorList>
    </citation>
    <scope>NUCLEOTIDE SEQUENCE [LARGE SCALE GENOMIC DNA]</scope>
    <source>
        <strain evidence="14">910700640</strain>
    </source>
</reference>
<keyword evidence="8" id="KW-0446">Lipid-binding</keyword>
<feature type="compositionally biased region" description="Polar residues" evidence="12">
    <location>
        <begin position="204"/>
        <end position="218"/>
    </location>
</feature>
<dbReference type="VEuPathDB" id="FungiDB:GVI51_H10329"/>
<dbReference type="VEuPathDB" id="FungiDB:B1J91_H10428g"/>
<evidence type="ECO:0000256" key="10">
    <source>
        <dbReference type="ARBA" id="ARBA00039251"/>
    </source>
</evidence>
<dbReference type="VEuPathDB" id="FungiDB:GWK60_H10395"/>
<dbReference type="Gene3D" id="1.20.1270.60">
    <property type="entry name" value="Arfaptin homology (AH) domain/BAR domain"/>
    <property type="match status" value="1"/>
</dbReference>
<dbReference type="Proteomes" id="UP000054886">
    <property type="component" value="Unassembled WGS sequence"/>
</dbReference>
<dbReference type="GO" id="GO:0034045">
    <property type="term" value="C:phagophore assembly site membrane"/>
    <property type="evidence" value="ECO:0007669"/>
    <property type="project" value="UniProtKB-SubCell"/>
</dbReference>
<feature type="compositionally biased region" description="Basic and acidic residues" evidence="12">
    <location>
        <begin position="95"/>
        <end position="122"/>
    </location>
</feature>
<protein>
    <recommendedName>
        <fullName evidence="10">Autophagy-related protein 20</fullName>
    </recommendedName>
</protein>
<proteinExistence type="inferred from homology"/>
<comment type="caution">
    <text evidence="14">The sequence shown here is derived from an EMBL/GenBank/DDBJ whole genome shotgun (WGS) entry which is preliminary data.</text>
</comment>
<dbReference type="OMA" id="CRRMKEV"/>
<dbReference type="InterPro" id="IPR051079">
    <property type="entry name" value="Sorting_Nexin_Autophagy"/>
</dbReference>
<dbReference type="SUPFAM" id="SSF64268">
    <property type="entry name" value="PX domain"/>
    <property type="match status" value="1"/>
</dbReference>
<gene>
    <name evidence="15" type="ORF">AO440_002341</name>
    <name evidence="14" type="ORF">AO440_005429</name>
</gene>
<comment type="subcellular location">
    <subcellularLocation>
        <location evidence="1">Endosome membrane</location>
        <topology evidence="1">Peripheral membrane protein</topology>
    </subcellularLocation>
    <subcellularLocation>
        <location evidence="2">Preautophagosomal structure membrane</location>
        <topology evidence="2">Peripheral membrane protein</topology>
    </subcellularLocation>
</comment>
<dbReference type="GO" id="GO:0010009">
    <property type="term" value="C:cytoplasmic side of endosome membrane"/>
    <property type="evidence" value="ECO:0007669"/>
    <property type="project" value="EnsemblFungi"/>
</dbReference>
<feature type="domain" description="PX" evidence="13">
    <location>
        <begin position="283"/>
        <end position="429"/>
    </location>
</feature>
<keyword evidence="7" id="KW-0072">Autophagy</keyword>
<evidence type="ECO:0000256" key="11">
    <source>
        <dbReference type="SAM" id="Coils"/>
    </source>
</evidence>
<dbReference type="OrthoDB" id="289314at2759"/>
<feature type="region of interest" description="Disordered" evidence="12">
    <location>
        <begin position="1"/>
        <end position="76"/>
    </location>
</feature>
<dbReference type="InterPro" id="IPR027267">
    <property type="entry name" value="AH/BAR_dom_sf"/>
</dbReference>
<evidence type="ECO:0000256" key="9">
    <source>
        <dbReference type="ARBA" id="ARBA00023136"/>
    </source>
</evidence>
<evidence type="ECO:0000313" key="16">
    <source>
        <dbReference type="Proteomes" id="UP000054886"/>
    </source>
</evidence>
<name>A0A0W0C8V3_CANGB</name>
<evidence type="ECO:0000256" key="1">
    <source>
        <dbReference type="ARBA" id="ARBA00004481"/>
    </source>
</evidence>
<dbReference type="PROSITE" id="PS50195">
    <property type="entry name" value="PX"/>
    <property type="match status" value="1"/>
</dbReference>
<evidence type="ECO:0000313" key="15">
    <source>
        <dbReference type="EMBL" id="KTA97464.1"/>
    </source>
</evidence>
<evidence type="ECO:0000256" key="4">
    <source>
        <dbReference type="ARBA" id="ARBA00022448"/>
    </source>
</evidence>
<accession>A0A0W0C8V3</accession>
<dbReference type="PANTHER" id="PTHR46979">
    <property type="entry name" value="SORTING NEXIN-41"/>
    <property type="match status" value="1"/>
</dbReference>
<dbReference type="PANTHER" id="PTHR46979:SF1">
    <property type="entry name" value="AUTOPHAGY-RELATED PROTEIN 20"/>
    <property type="match status" value="1"/>
</dbReference>
<evidence type="ECO:0000256" key="12">
    <source>
        <dbReference type="SAM" id="MobiDB-lite"/>
    </source>
</evidence>
<dbReference type="EMBL" id="LLZZ01000175">
    <property type="protein sequence ID" value="KTA96053.1"/>
    <property type="molecule type" value="Genomic_DNA"/>
</dbReference>
<dbReference type="EMBL" id="LLZZ01000160">
    <property type="protein sequence ID" value="KTA97464.1"/>
    <property type="molecule type" value="Genomic_DNA"/>
</dbReference>
<sequence length="753" mass="84641">MGRSKRSKKKSLAHLQSDGKDKLSSEENISRGSEVEESPENFEEAQDYGDSLKDTDEQSDSITAIRSVTGGTASTITDLNNKFKSQELVDNEKVEINTKSTEEVGCKPSTDHSTEALDEGHDTGISSTNKDDSDVRIIGDDNEDSEAIESVDIKGKVSSGISDADVLKPQEELVHTAILENDNPFYDANKEISGSKKLDEKVNSVDSMAETTKVNSGDSKQRMGDLVVRRSENLHNPNLDYEEEDEILVSNTDTNKHSKESSSALNNANMKSFGNAVKSYTKKSGKHVRILEAKKVSEGQSRTFVAYFIKYNGHMVRRRYSDFESLRSILVKLFPLMVIPPIPEKEGLKSYSKAIAGLKHAKYILPSEQTDSVDLSLSIIDQSVSDKEENIIRHRVRILTKFLNRLLDNTDISSTSLIEDFLNPNNSNWNDFVTSSATFSMLPRNRLQANPVDPTNTTRVHACLPIPNTSVALGKRDPELFVSGNENDDTDGYILLEKEHKRYESIVNNTYKYNRRITKNFNEMKHDYDDLAAAFAELSNLDISSNPKHVDFCATFDKSSIAMQALVSNLYYNIDEPLNEAIYNTNAVTELLMFRKLKAVQLYKVEKSLVGKVHELQKLEKGENKIESEPNQESLTSARRLSPIPAPQKLGGSFFNKISEIANKVKESVSYQELDVETQISNLRKEIERLKETSAVTTKDMEVINDTICKEEVPKALKCGEKELEDILASYASYMKTYAKQNLEYWKSIQEAR</sequence>
<dbReference type="GO" id="GO:0034498">
    <property type="term" value="P:early endosome to Golgi transport"/>
    <property type="evidence" value="ECO:0007669"/>
    <property type="project" value="EnsemblFungi"/>
</dbReference>
<evidence type="ECO:0000259" key="13">
    <source>
        <dbReference type="PROSITE" id="PS50195"/>
    </source>
</evidence>
<keyword evidence="11" id="KW-0175">Coiled coil</keyword>
<dbReference type="GO" id="GO:0032258">
    <property type="term" value="P:cytoplasm to vacuole targeting by the Cvt pathway"/>
    <property type="evidence" value="ECO:0007669"/>
    <property type="project" value="EnsemblFungi"/>
</dbReference>
<evidence type="ECO:0000256" key="3">
    <source>
        <dbReference type="ARBA" id="ARBA00010883"/>
    </source>
</evidence>
<keyword evidence="6" id="KW-0653">Protein transport</keyword>
<dbReference type="InterPro" id="IPR044106">
    <property type="entry name" value="PX_Snx41/Atg20"/>
</dbReference>
<dbReference type="SMART" id="SM00312">
    <property type="entry name" value="PX"/>
    <property type="match status" value="1"/>
</dbReference>
<feature type="region of interest" description="Disordered" evidence="12">
    <location>
        <begin position="95"/>
        <end position="138"/>
    </location>
</feature>
<keyword evidence="9" id="KW-0472">Membrane</keyword>
<evidence type="ECO:0000256" key="8">
    <source>
        <dbReference type="ARBA" id="ARBA00023121"/>
    </source>
</evidence>
<evidence type="ECO:0000256" key="6">
    <source>
        <dbReference type="ARBA" id="ARBA00022927"/>
    </source>
</evidence>
<feature type="region of interest" description="Disordered" evidence="12">
    <location>
        <begin position="203"/>
        <end position="222"/>
    </location>
</feature>
<comment type="similarity">
    <text evidence="3">Belongs to the sorting nexin family.</text>
</comment>
<organism evidence="14 16">
    <name type="scientific">Candida glabrata</name>
    <name type="common">Yeast</name>
    <name type="synonym">Torulopsis glabrata</name>
    <dbReference type="NCBI Taxonomy" id="5478"/>
    <lineage>
        <taxon>Eukaryota</taxon>
        <taxon>Fungi</taxon>
        <taxon>Dikarya</taxon>
        <taxon>Ascomycota</taxon>
        <taxon>Saccharomycotina</taxon>
        <taxon>Saccharomycetes</taxon>
        <taxon>Saccharomycetales</taxon>
        <taxon>Saccharomycetaceae</taxon>
        <taxon>Nakaseomyces</taxon>
    </lineage>
</organism>
<feature type="coiled-coil region" evidence="11">
    <location>
        <begin position="673"/>
        <end position="700"/>
    </location>
</feature>
<dbReference type="GO" id="GO:0016236">
    <property type="term" value="P:macroautophagy"/>
    <property type="evidence" value="ECO:0007669"/>
    <property type="project" value="EnsemblFungi"/>
</dbReference>
<dbReference type="Gene3D" id="3.30.1520.10">
    <property type="entry name" value="Phox-like domain"/>
    <property type="match status" value="1"/>
</dbReference>
<dbReference type="GO" id="GO:0032266">
    <property type="term" value="F:phosphatidylinositol-3-phosphate binding"/>
    <property type="evidence" value="ECO:0007669"/>
    <property type="project" value="EnsemblFungi"/>
</dbReference>
<evidence type="ECO:0000256" key="5">
    <source>
        <dbReference type="ARBA" id="ARBA00022753"/>
    </source>
</evidence>
<evidence type="ECO:0000313" key="14">
    <source>
        <dbReference type="EMBL" id="KTA96053.1"/>
    </source>
</evidence>
<feature type="compositionally biased region" description="Basic residues" evidence="12">
    <location>
        <begin position="1"/>
        <end position="12"/>
    </location>
</feature>
<feature type="compositionally biased region" description="Polar residues" evidence="12">
    <location>
        <begin position="60"/>
        <end position="76"/>
    </location>
</feature>
<keyword evidence="5" id="KW-0967">Endosome</keyword>
<dbReference type="VEuPathDB" id="FungiDB:CAGL0H10428g"/>
<dbReference type="Pfam" id="PF00787">
    <property type="entry name" value="PX"/>
    <property type="match status" value="1"/>
</dbReference>
<evidence type="ECO:0000256" key="2">
    <source>
        <dbReference type="ARBA" id="ARBA00004623"/>
    </source>
</evidence>
<keyword evidence="4" id="KW-0813">Transport</keyword>
<feature type="compositionally biased region" description="Basic and acidic residues" evidence="12">
    <location>
        <begin position="129"/>
        <end position="138"/>
    </location>
</feature>
<dbReference type="GO" id="GO:0005829">
    <property type="term" value="C:cytosol"/>
    <property type="evidence" value="ECO:0007669"/>
    <property type="project" value="GOC"/>
</dbReference>
<dbReference type="CDD" id="cd06867">
    <property type="entry name" value="PX_SNX41_42"/>
    <property type="match status" value="1"/>
</dbReference>
<feature type="compositionally biased region" description="Basic and acidic residues" evidence="12">
    <location>
        <begin position="17"/>
        <end position="29"/>
    </location>
</feature>
<dbReference type="GO" id="GO:0000422">
    <property type="term" value="P:autophagy of mitochondrion"/>
    <property type="evidence" value="ECO:0007669"/>
    <property type="project" value="EnsemblFungi"/>
</dbReference>
<evidence type="ECO:0000256" key="7">
    <source>
        <dbReference type="ARBA" id="ARBA00023006"/>
    </source>
</evidence>
<feature type="compositionally biased region" description="Acidic residues" evidence="12">
    <location>
        <begin position="35"/>
        <end position="47"/>
    </location>
</feature>
<dbReference type="InterPro" id="IPR001683">
    <property type="entry name" value="PX_dom"/>
</dbReference>